<gene>
    <name evidence="2" type="ORF">B1R32_12016</name>
</gene>
<dbReference type="InParanoid" id="A0A2S8SPW5"/>
<dbReference type="Pfam" id="PF19557">
    <property type="entry name" value="DUF6079_1st"/>
    <property type="match status" value="1"/>
</dbReference>
<organism evidence="2 3">
    <name type="scientific">Abditibacterium utsteinense</name>
    <dbReference type="NCBI Taxonomy" id="1960156"/>
    <lineage>
        <taxon>Bacteria</taxon>
        <taxon>Pseudomonadati</taxon>
        <taxon>Abditibacteriota</taxon>
        <taxon>Abditibacteriia</taxon>
        <taxon>Abditibacteriales</taxon>
        <taxon>Abditibacteriaceae</taxon>
        <taxon>Abditibacterium</taxon>
    </lineage>
</organism>
<dbReference type="InterPro" id="IPR045725">
    <property type="entry name" value="DUF6079_N"/>
</dbReference>
<evidence type="ECO:0000259" key="1">
    <source>
        <dbReference type="Pfam" id="PF19557"/>
    </source>
</evidence>
<keyword evidence="3" id="KW-1185">Reference proteome</keyword>
<feature type="domain" description="DUF6079" evidence="1">
    <location>
        <begin position="68"/>
        <end position="248"/>
    </location>
</feature>
<proteinExistence type="predicted"/>
<comment type="caution">
    <text evidence="2">The sequence shown here is derived from an EMBL/GenBank/DDBJ whole genome shotgun (WGS) entry which is preliminary data.</text>
</comment>
<accession>A0A2S8SPW5</accession>
<name>A0A2S8SPW5_9BACT</name>
<dbReference type="EMBL" id="NIGF01000020">
    <property type="protein sequence ID" value="PQV62843.1"/>
    <property type="molecule type" value="Genomic_DNA"/>
</dbReference>
<evidence type="ECO:0000313" key="3">
    <source>
        <dbReference type="Proteomes" id="UP000237684"/>
    </source>
</evidence>
<sequence>MKLQDLISLASFPAVVSGQGVAALRENPASNAAHDFLSGYLNFDLPSQHALHATLSSLSQTRNGGAFWLSGVFGSGKSHLLGVLSLLGEGENGHGAHQIFAESHPDCARYLGFEPRLTLHISLDEFDASKLGLEAIFWRELEREWTRRGFQSLQIERSGSHIEDFAALQSALERQNLGGLVVCFDELSLFLAAREHGPLQGDAAYLQFLGAHTSRAPLWIFCALQKTIDDISGLENYSLSQVRDRFTLLPLSLANLSALVQKRLIRVLDDLQLETVVAQTFEKLQTALPRLDFGIEEWRASFPFHPATLRLLEAVTGRFFSRTRSAALFCTRAVDLGREAETRIAPDAIWDYFWGELEAHPDLRPLQTVFRAWDENLDSIFDAKDQKSGRRVLKMLLLCKIAGQSPTPIQVANALDLGRDLAGDGAYDYARFLLERARSRGGYLALERGESPLASRYTVDLGRRLSEMARRQISATLETLPAGDARIAAHAQSCCHDDALPLGGLSAPRSFDVFWNHAPRRLSVEVWDGLAPQTLANRAAQTREYGAPDDATLAIWPPFSSRDFDAPSLFALLPDSARAALWLWKPRLPARDELETAREAAAAHLAARDASLADNRRGRALLEHLQKEAPAQDAQVARIALRLLLEGEILLGSGAVLEASELARGDNFSALLEAVGDFGWPQIFSKFVEIAPRARLLTASNADSLCLEILRRPASEPFFAPSMERLARHIGEPLGVSKTSAGRWKIAAGRSEICAEIRDFLGDGATYAALEAHFAKSKWGLKSEQTAVVTCALLRSGEIAAFDTKNEELRPETIGLPLRRAVHFLRPGRQLTSEEWTKIALLTRDLCGIAVGAPSFGEASRVARAFAQWRETLAQSADLARARAAQLRRALNQPAESWPQLEAASQKIGALLDAIPARGAAFETLSRVASLSSADFRDELAFFRRIEAALEAQTAPLLSLGALLNHADLVVPPDLSAARAEVLERLSAGENSLFDLDLFAQGAAFAQNYALQSGEWHRAQNEAARWNGWKRLAQSDAARALERLEGLQNRRFGGDFRAQIEIELGKRCPRESALAPGEAVCSSCGLRLGERLVVRDAREMDAALQAEIETLHRLLGENSDRGLRHFLLRHNSPLLDWDGAASTLLPLLSGAQLRVLDEAFAPRRRVSRSGAALLLSLQLCGTRAEIETAFTEWLDNHENLNPHDEIEISD</sequence>
<dbReference type="RefSeq" id="WP_106381011.1">
    <property type="nucleotide sequence ID" value="NZ_NIGF01000020.1"/>
</dbReference>
<evidence type="ECO:0000313" key="2">
    <source>
        <dbReference type="EMBL" id="PQV62843.1"/>
    </source>
</evidence>
<dbReference type="AlphaFoldDB" id="A0A2S8SPW5"/>
<dbReference type="Proteomes" id="UP000237684">
    <property type="component" value="Unassembled WGS sequence"/>
</dbReference>
<reference evidence="2 3" key="1">
    <citation type="journal article" date="2018" name="Syst. Appl. Microbiol.">
        <title>Abditibacterium utsteinense sp. nov., the first cultivated member of candidate phylum FBP, isolated from ice-free Antarctic soil samples.</title>
        <authorList>
            <person name="Tahon G."/>
            <person name="Tytgat B."/>
            <person name="Lebbe L."/>
            <person name="Carlier A."/>
            <person name="Willems A."/>
        </authorList>
    </citation>
    <scope>NUCLEOTIDE SEQUENCE [LARGE SCALE GENOMIC DNA]</scope>
    <source>
        <strain evidence="2 3">LMG 29911</strain>
    </source>
</reference>
<protein>
    <recommendedName>
        <fullName evidence="1">DUF6079 domain-containing protein</fullName>
    </recommendedName>
</protein>